<gene>
    <name evidence="2" type="ORF">PLXY2_LOCUS4009</name>
</gene>
<evidence type="ECO:0000313" key="3">
    <source>
        <dbReference type="Proteomes" id="UP000653454"/>
    </source>
</evidence>
<proteinExistence type="predicted"/>
<evidence type="ECO:0000256" key="1">
    <source>
        <dbReference type="SAM" id="MobiDB-lite"/>
    </source>
</evidence>
<feature type="compositionally biased region" description="Polar residues" evidence="1">
    <location>
        <begin position="29"/>
        <end position="40"/>
    </location>
</feature>
<accession>A0A8S4DY07</accession>
<keyword evidence="3" id="KW-1185">Reference proteome</keyword>
<dbReference type="EMBL" id="CAJHNJ030000010">
    <property type="protein sequence ID" value="CAG9107302.1"/>
    <property type="molecule type" value="Genomic_DNA"/>
</dbReference>
<dbReference type="AlphaFoldDB" id="A0A8S4DY07"/>
<reference evidence="2" key="1">
    <citation type="submission" date="2020-11" db="EMBL/GenBank/DDBJ databases">
        <authorList>
            <person name="Whiteford S."/>
        </authorList>
    </citation>
    <scope>NUCLEOTIDE SEQUENCE</scope>
</reference>
<protein>
    <submittedName>
        <fullName evidence="2">(diamondback moth) hypothetical protein</fullName>
    </submittedName>
</protein>
<feature type="region of interest" description="Disordered" evidence="1">
    <location>
        <begin position="1"/>
        <end position="73"/>
    </location>
</feature>
<evidence type="ECO:0000313" key="2">
    <source>
        <dbReference type="EMBL" id="CAG9107302.1"/>
    </source>
</evidence>
<organism evidence="2 3">
    <name type="scientific">Plutella xylostella</name>
    <name type="common">Diamondback moth</name>
    <name type="synonym">Plutella maculipennis</name>
    <dbReference type="NCBI Taxonomy" id="51655"/>
    <lineage>
        <taxon>Eukaryota</taxon>
        <taxon>Metazoa</taxon>
        <taxon>Ecdysozoa</taxon>
        <taxon>Arthropoda</taxon>
        <taxon>Hexapoda</taxon>
        <taxon>Insecta</taxon>
        <taxon>Pterygota</taxon>
        <taxon>Neoptera</taxon>
        <taxon>Endopterygota</taxon>
        <taxon>Lepidoptera</taxon>
        <taxon>Glossata</taxon>
        <taxon>Ditrysia</taxon>
        <taxon>Yponomeutoidea</taxon>
        <taxon>Plutellidae</taxon>
        <taxon>Plutella</taxon>
    </lineage>
</organism>
<dbReference type="Proteomes" id="UP000653454">
    <property type="component" value="Unassembled WGS sequence"/>
</dbReference>
<name>A0A8S4DY07_PLUXY</name>
<comment type="caution">
    <text evidence="2">The sequence shown here is derived from an EMBL/GenBank/DDBJ whole genome shotgun (WGS) entry which is preliminary data.</text>
</comment>
<sequence length="73" mass="8156">MSRKRYRYGDGSSDDMSTKLQEAGAGEAQNGSDKTLSDNISLKPVEKDVVPRRVRSSPDLPRKTTGNRWMDPD</sequence>